<dbReference type="EC" id="2.1.1.-" evidence="6"/>
<reference evidence="7 8" key="1">
    <citation type="submission" date="2009-07" db="EMBL/GenBank/DDBJ databases">
        <authorList>
            <person name="Madupu R."/>
            <person name="Sebastian Y."/>
            <person name="Durkin A.S."/>
            <person name="Torralba M."/>
            <person name="Methe B."/>
            <person name="Sutton G.G."/>
            <person name="Strausberg R.L."/>
            <person name="Nelson K.E."/>
        </authorList>
    </citation>
    <scope>NUCLEOTIDE SEQUENCE [LARGE SCALE GENOMIC DNA]</scope>
    <source>
        <strain evidence="7 8">ATCC 35580</strain>
    </source>
</reference>
<comment type="similarity">
    <text evidence="6">Belongs to the methyltransferase superfamily. RNA methyltransferase RsmG family.</text>
</comment>
<name>C8PSH5_9SPIR</name>
<dbReference type="GO" id="GO:0005829">
    <property type="term" value="C:cytosol"/>
    <property type="evidence" value="ECO:0007669"/>
    <property type="project" value="TreeGrafter"/>
</dbReference>
<dbReference type="EMBL" id="ACYH01000049">
    <property type="protein sequence ID" value="EEV19845.1"/>
    <property type="molecule type" value="Genomic_DNA"/>
</dbReference>
<dbReference type="InterPro" id="IPR003682">
    <property type="entry name" value="rRNA_ssu_MeTfrase_G"/>
</dbReference>
<dbReference type="AlphaFoldDB" id="C8PSH5"/>
<dbReference type="STRING" id="596324.TREVI0001_1342"/>
<keyword evidence="5 6" id="KW-0949">S-adenosyl-L-methionine</keyword>
<dbReference type="OrthoDB" id="9808773at2"/>
<evidence type="ECO:0000256" key="4">
    <source>
        <dbReference type="ARBA" id="ARBA00022679"/>
    </source>
</evidence>
<evidence type="ECO:0000256" key="2">
    <source>
        <dbReference type="ARBA" id="ARBA00022552"/>
    </source>
</evidence>
<dbReference type="Gene3D" id="3.40.50.150">
    <property type="entry name" value="Vaccinia Virus protein VP39"/>
    <property type="match status" value="1"/>
</dbReference>
<dbReference type="PANTHER" id="PTHR31760">
    <property type="entry name" value="S-ADENOSYL-L-METHIONINE-DEPENDENT METHYLTRANSFERASES SUPERFAMILY PROTEIN"/>
    <property type="match status" value="1"/>
</dbReference>
<accession>C8PSH5</accession>
<gene>
    <name evidence="7" type="primary">gidB</name>
    <name evidence="6" type="synonym">rsmG</name>
    <name evidence="7" type="ORF">TREVI0001_1342</name>
</gene>
<dbReference type="PIRSF" id="PIRSF003078">
    <property type="entry name" value="GidB"/>
    <property type="match status" value="1"/>
</dbReference>
<comment type="function">
    <text evidence="6">Specifically methylates the N7 position of a guanine in 16S rRNA.</text>
</comment>
<comment type="caution">
    <text evidence="6">Lacks conserved residue(s) required for the propagation of feature annotation.</text>
</comment>
<dbReference type="PANTHER" id="PTHR31760:SF0">
    <property type="entry name" value="S-ADENOSYL-L-METHIONINE-DEPENDENT METHYLTRANSFERASES SUPERFAMILY PROTEIN"/>
    <property type="match status" value="1"/>
</dbReference>
<keyword evidence="1 6" id="KW-0963">Cytoplasm</keyword>
<evidence type="ECO:0000256" key="3">
    <source>
        <dbReference type="ARBA" id="ARBA00022603"/>
    </source>
</evidence>
<dbReference type="NCBIfam" id="TIGR00138">
    <property type="entry name" value="rsmG_gidB"/>
    <property type="match status" value="1"/>
</dbReference>
<dbReference type="eggNOG" id="COG0357">
    <property type="taxonomic scope" value="Bacteria"/>
</dbReference>
<comment type="caution">
    <text evidence="7">The sequence shown here is derived from an EMBL/GenBank/DDBJ whole genome shotgun (WGS) entry which is preliminary data.</text>
</comment>
<keyword evidence="2 6" id="KW-0698">rRNA processing</keyword>
<dbReference type="InterPro" id="IPR029063">
    <property type="entry name" value="SAM-dependent_MTases_sf"/>
</dbReference>
<feature type="binding site" evidence="6">
    <location>
        <position position="93"/>
    </location>
    <ligand>
        <name>S-adenosyl-L-methionine</name>
        <dbReference type="ChEBI" id="CHEBI:59789"/>
    </ligand>
</feature>
<dbReference type="RefSeq" id="WP_006189551.1">
    <property type="nucleotide sequence ID" value="NZ_ACYH01000049.1"/>
</dbReference>
<dbReference type="Pfam" id="PF02527">
    <property type="entry name" value="GidB"/>
    <property type="match status" value="1"/>
</dbReference>
<comment type="subcellular location">
    <subcellularLocation>
        <location evidence="6">Cytoplasm</location>
    </subcellularLocation>
</comment>
<evidence type="ECO:0000256" key="5">
    <source>
        <dbReference type="ARBA" id="ARBA00022691"/>
    </source>
</evidence>
<protein>
    <recommendedName>
        <fullName evidence="6">Ribosomal RNA small subunit methyltransferase G</fullName>
        <ecNumber evidence="6">2.1.1.-</ecNumber>
    </recommendedName>
    <alternativeName>
        <fullName evidence="6">16S rRNA 7-methylguanosine methyltransferase</fullName>
        <shortName evidence="6">16S rRNA m7G methyltransferase</shortName>
    </alternativeName>
</protein>
<feature type="binding site" evidence="6">
    <location>
        <position position="88"/>
    </location>
    <ligand>
        <name>S-adenosyl-L-methionine</name>
        <dbReference type="ChEBI" id="CHEBI:59789"/>
    </ligand>
</feature>
<dbReference type="Proteomes" id="UP000004509">
    <property type="component" value="Unassembled WGS sequence"/>
</dbReference>
<evidence type="ECO:0000256" key="6">
    <source>
        <dbReference type="HAMAP-Rule" id="MF_00074"/>
    </source>
</evidence>
<dbReference type="HAMAP" id="MF_00074">
    <property type="entry name" value="16SrRNA_methyltr_G"/>
    <property type="match status" value="1"/>
</dbReference>
<sequence>MDTKNTELLQAGLAALHIEDNHGKLQDMLSRYIRELETFNAVFNLIKVQNTQELIIKHILDSLAPWEFLAEWIDTHQAEGRCTIADIGSGAGLPGIPLACLFLLKDPSIEFTLIERMHKRCAVLENIQAMLELTNTAILESEVEKASADYFDIAVFRAFRPLDRTMLAVLQKRIRSAGILAAYKGKRTAIEEEMQALGEYKPPYQVIPVNTPFYDAERNLVIIQLSSCPYC</sequence>
<feature type="binding site" evidence="6">
    <location>
        <position position="157"/>
    </location>
    <ligand>
        <name>S-adenosyl-L-methionine</name>
        <dbReference type="ChEBI" id="CHEBI:59789"/>
    </ligand>
</feature>
<evidence type="ECO:0000313" key="7">
    <source>
        <dbReference type="EMBL" id="EEV19845.1"/>
    </source>
</evidence>
<keyword evidence="3 6" id="KW-0489">Methyltransferase</keyword>
<evidence type="ECO:0000256" key="1">
    <source>
        <dbReference type="ARBA" id="ARBA00022490"/>
    </source>
</evidence>
<feature type="binding site" evidence="6">
    <location>
        <begin position="143"/>
        <end position="144"/>
    </location>
    <ligand>
        <name>S-adenosyl-L-methionine</name>
        <dbReference type="ChEBI" id="CHEBI:59789"/>
    </ligand>
</feature>
<evidence type="ECO:0000313" key="8">
    <source>
        <dbReference type="Proteomes" id="UP000004509"/>
    </source>
</evidence>
<organism evidence="7 8">
    <name type="scientific">Treponema vincentii ATCC 35580</name>
    <dbReference type="NCBI Taxonomy" id="596324"/>
    <lineage>
        <taxon>Bacteria</taxon>
        <taxon>Pseudomonadati</taxon>
        <taxon>Spirochaetota</taxon>
        <taxon>Spirochaetia</taxon>
        <taxon>Spirochaetales</taxon>
        <taxon>Treponemataceae</taxon>
        <taxon>Treponema</taxon>
    </lineage>
</organism>
<dbReference type="SUPFAM" id="SSF53335">
    <property type="entry name" value="S-adenosyl-L-methionine-dependent methyltransferases"/>
    <property type="match status" value="1"/>
</dbReference>
<keyword evidence="4 6" id="KW-0808">Transferase</keyword>
<dbReference type="GO" id="GO:0070043">
    <property type="term" value="F:rRNA (guanine-N7-)-methyltransferase activity"/>
    <property type="evidence" value="ECO:0007669"/>
    <property type="project" value="UniProtKB-UniRule"/>
</dbReference>
<proteinExistence type="inferred from homology"/>